<dbReference type="RefSeq" id="WP_146882363.1">
    <property type="nucleotide sequence ID" value="NZ_BJXB01000002.1"/>
</dbReference>
<gene>
    <name evidence="1" type="ORF">DC3_07080</name>
</gene>
<reference evidence="1 2" key="1">
    <citation type="submission" date="2019-07" db="EMBL/GenBank/DDBJ databases">
        <title>Whole genome shotgun sequence of Deinococcus cellulosilyticus NBRC 106333.</title>
        <authorList>
            <person name="Hosoyama A."/>
            <person name="Uohara A."/>
            <person name="Ohji S."/>
            <person name="Ichikawa N."/>
        </authorList>
    </citation>
    <scope>NUCLEOTIDE SEQUENCE [LARGE SCALE GENOMIC DNA]</scope>
    <source>
        <strain evidence="1 2">NBRC 106333</strain>
    </source>
</reference>
<keyword evidence="2" id="KW-1185">Reference proteome</keyword>
<dbReference type="Proteomes" id="UP000321306">
    <property type="component" value="Unassembled WGS sequence"/>
</dbReference>
<dbReference type="OrthoDB" id="7842085at2"/>
<sequence>MDFIQRTRKFSPALAQYLQQVAEQELNFKGEHPLEHSRHNHVHLWKLEAEADHHPEVNLDFRVEAIRYILQSWSEALRQHPKGNYLFYLYQDFAPTVSIVRETPAGFPYGGTPVFVQDMTEVMRLYMGRSWQDLFRGDRTPEQILDLLRKQEGSLSRTARTLGWSVADLRKWVESWDLGQEVNTLRKHFKRRPAQLKLRDDLPYTYRIHQTRLEH</sequence>
<dbReference type="AlphaFoldDB" id="A0A511MWW8"/>
<proteinExistence type="predicted"/>
<evidence type="ECO:0000313" key="2">
    <source>
        <dbReference type="Proteomes" id="UP000321306"/>
    </source>
</evidence>
<organism evidence="1 2">
    <name type="scientific">Deinococcus cellulosilyticus (strain DSM 18568 / NBRC 106333 / KACC 11606 / 5516J-15)</name>
    <dbReference type="NCBI Taxonomy" id="1223518"/>
    <lineage>
        <taxon>Bacteria</taxon>
        <taxon>Thermotogati</taxon>
        <taxon>Deinococcota</taxon>
        <taxon>Deinococci</taxon>
        <taxon>Deinococcales</taxon>
        <taxon>Deinococcaceae</taxon>
        <taxon>Deinococcus</taxon>
    </lineage>
</organism>
<protein>
    <submittedName>
        <fullName evidence="1">Uncharacterized protein</fullName>
    </submittedName>
</protein>
<name>A0A511MWW8_DEIC1</name>
<evidence type="ECO:0000313" key="1">
    <source>
        <dbReference type="EMBL" id="GEM45073.1"/>
    </source>
</evidence>
<dbReference type="EMBL" id="BJXB01000002">
    <property type="protein sequence ID" value="GEM45073.1"/>
    <property type="molecule type" value="Genomic_DNA"/>
</dbReference>
<accession>A0A511MWW8</accession>
<comment type="caution">
    <text evidence="1">The sequence shown here is derived from an EMBL/GenBank/DDBJ whole genome shotgun (WGS) entry which is preliminary data.</text>
</comment>